<dbReference type="SUPFAM" id="SSF56672">
    <property type="entry name" value="DNA/RNA polymerases"/>
    <property type="match status" value="1"/>
</dbReference>
<dbReference type="InterPro" id="IPR001126">
    <property type="entry name" value="UmuC"/>
</dbReference>
<protein>
    <recommendedName>
        <fullName evidence="6">DNA polymerase IV</fullName>
        <shortName evidence="6">Pol IV</shortName>
        <ecNumber evidence="6">2.7.7.7</ecNumber>
    </recommendedName>
</protein>
<dbReference type="InterPro" id="IPR024728">
    <property type="entry name" value="PolY_HhH_motif"/>
</dbReference>
<dbReference type="EC" id="2.7.7.7" evidence="6"/>
<keyword evidence="6" id="KW-0227">DNA damage</keyword>
<comment type="subunit">
    <text evidence="6">Monomer.</text>
</comment>
<sequence length="369" mass="42403">MADLFEIPIQLETHRTILHVDMDAFYAQIEMRDHPEYRDQAIILAQDPRKNGHRGVVATANYHARQLGVHSAMNANEALKLAPDALFVEPNFTKYQAVSAQVREIFSRLTQKIEPVAFDEAYLDISDLEGNPLHLAHNLQQTIYEELSLTCSVGVSFNKFLAKLASEHNKPAGFTYIQEEDIRSFLDPLPIEDIRGVGKKTAEKMHELNIETGYDLYQVDQSVLRLEFGKLGFSLYERIRGMDLRPVEWERERKSIGKEHTYGSVVDTEEEVLQELKLIASELADNLERKKMHGQTLVLKVRSDSFVTRTHRVSFNDPVENDSYVIWRLAQDIWEDLGGYQEPLRLIGLTMTNLTPITFKNISLPLYQE</sequence>
<keyword evidence="6" id="KW-0234">DNA repair</keyword>
<comment type="catalytic activity">
    <reaction evidence="6">
        <text>DNA(n) + a 2'-deoxyribonucleoside 5'-triphosphate = DNA(n+1) + diphosphate</text>
        <dbReference type="Rhea" id="RHEA:22508"/>
        <dbReference type="Rhea" id="RHEA-COMP:17339"/>
        <dbReference type="Rhea" id="RHEA-COMP:17340"/>
        <dbReference type="ChEBI" id="CHEBI:33019"/>
        <dbReference type="ChEBI" id="CHEBI:61560"/>
        <dbReference type="ChEBI" id="CHEBI:173112"/>
        <dbReference type="EC" id="2.7.7.7"/>
    </reaction>
</comment>
<gene>
    <name evidence="6 8" type="primary">dinB</name>
    <name evidence="8" type="ORF">OIT44_01655</name>
</gene>
<dbReference type="PANTHER" id="PTHR11076:SF33">
    <property type="entry name" value="DNA POLYMERASE KAPPA"/>
    <property type="match status" value="1"/>
</dbReference>
<dbReference type="InterPro" id="IPR043128">
    <property type="entry name" value="Rev_trsase/Diguanyl_cyclase"/>
</dbReference>
<dbReference type="InterPro" id="IPR017961">
    <property type="entry name" value="DNA_pol_Y-fam_little_finger"/>
</dbReference>
<dbReference type="PROSITE" id="PS50173">
    <property type="entry name" value="UMUC"/>
    <property type="match status" value="1"/>
</dbReference>
<accession>A0ABT3E2X7</accession>
<evidence type="ECO:0000313" key="8">
    <source>
        <dbReference type="EMBL" id="MCW0952774.1"/>
    </source>
</evidence>
<organism evidence="8 9">
    <name type="scientific">Weissella ceti</name>
    <dbReference type="NCBI Taxonomy" id="759620"/>
    <lineage>
        <taxon>Bacteria</taxon>
        <taxon>Bacillati</taxon>
        <taxon>Bacillota</taxon>
        <taxon>Bacilli</taxon>
        <taxon>Lactobacillales</taxon>
        <taxon>Lactobacillaceae</taxon>
        <taxon>Weissella</taxon>
    </lineage>
</organism>
<keyword evidence="6" id="KW-0238">DNA-binding</keyword>
<dbReference type="InterPro" id="IPR022880">
    <property type="entry name" value="DNApol_IV"/>
</dbReference>
<comment type="subcellular location">
    <subcellularLocation>
        <location evidence="6">Cytoplasm</location>
    </subcellularLocation>
</comment>
<feature type="domain" description="UmuC" evidence="7">
    <location>
        <begin position="17"/>
        <end position="198"/>
    </location>
</feature>
<dbReference type="Gene3D" id="3.30.1490.100">
    <property type="entry name" value="DNA polymerase, Y-family, little finger domain"/>
    <property type="match status" value="1"/>
</dbReference>
<evidence type="ECO:0000256" key="3">
    <source>
        <dbReference type="ARBA" id="ARBA00022695"/>
    </source>
</evidence>
<dbReference type="PANTHER" id="PTHR11076">
    <property type="entry name" value="DNA REPAIR POLYMERASE UMUC / TRANSFERASE FAMILY MEMBER"/>
    <property type="match status" value="1"/>
</dbReference>
<dbReference type="Pfam" id="PF00817">
    <property type="entry name" value="IMS"/>
    <property type="match status" value="1"/>
</dbReference>
<dbReference type="InterPro" id="IPR043502">
    <property type="entry name" value="DNA/RNA_pol_sf"/>
</dbReference>
<dbReference type="CDD" id="cd03586">
    <property type="entry name" value="PolY_Pol_IV_kappa"/>
    <property type="match status" value="1"/>
</dbReference>
<evidence type="ECO:0000259" key="7">
    <source>
        <dbReference type="PROSITE" id="PS50173"/>
    </source>
</evidence>
<keyword evidence="6" id="KW-0963">Cytoplasm</keyword>
<dbReference type="Pfam" id="PF11798">
    <property type="entry name" value="IMS_HHH"/>
    <property type="match status" value="1"/>
</dbReference>
<dbReference type="EMBL" id="JAOZFE010000001">
    <property type="protein sequence ID" value="MCW0952774.1"/>
    <property type="molecule type" value="Genomic_DNA"/>
</dbReference>
<comment type="similarity">
    <text evidence="1 6">Belongs to the DNA polymerase type-Y family.</text>
</comment>
<comment type="caution">
    <text evidence="8">The sequence shown here is derived from an EMBL/GenBank/DDBJ whole genome shotgun (WGS) entry which is preliminary data.</text>
</comment>
<comment type="function">
    <text evidence="6">Poorly processive, error-prone DNA polymerase involved in untargeted mutagenesis. Copies undamaged DNA at stalled replication forks, which arise in vivo from mismatched or misaligned primer ends. These misaligned primers can be extended by PolIV. Exhibits no 3'-5' exonuclease (proofreading) activity. May be involved in translesional synthesis, in conjunction with the beta clamp from PolIII.</text>
</comment>
<dbReference type="InterPro" id="IPR036775">
    <property type="entry name" value="DNA_pol_Y-fam_lit_finger_sf"/>
</dbReference>
<feature type="binding site" evidence="6">
    <location>
        <position position="119"/>
    </location>
    <ligand>
        <name>Mg(2+)</name>
        <dbReference type="ChEBI" id="CHEBI:18420"/>
    </ligand>
</feature>
<keyword evidence="9" id="KW-1185">Reference proteome</keyword>
<evidence type="ECO:0000313" key="9">
    <source>
        <dbReference type="Proteomes" id="UP001526225"/>
    </source>
</evidence>
<dbReference type="NCBIfam" id="NF002677">
    <property type="entry name" value="PRK02406.1"/>
    <property type="match status" value="1"/>
</dbReference>
<feature type="active site" evidence="6">
    <location>
        <position position="120"/>
    </location>
</feature>
<evidence type="ECO:0000256" key="6">
    <source>
        <dbReference type="HAMAP-Rule" id="MF_01113"/>
    </source>
</evidence>
<keyword evidence="2 6" id="KW-0515">Mutator protein</keyword>
<keyword evidence="3 6" id="KW-0548">Nucleotidyltransferase</keyword>
<dbReference type="Pfam" id="PF11799">
    <property type="entry name" value="IMS_C"/>
    <property type="match status" value="1"/>
</dbReference>
<evidence type="ECO:0000256" key="4">
    <source>
        <dbReference type="ARBA" id="ARBA00022705"/>
    </source>
</evidence>
<dbReference type="RefSeq" id="WP_213409377.1">
    <property type="nucleotide sequence ID" value="NZ_CP074441.1"/>
</dbReference>
<evidence type="ECO:0000256" key="5">
    <source>
        <dbReference type="ARBA" id="ARBA00022932"/>
    </source>
</evidence>
<comment type="cofactor">
    <cofactor evidence="6">
        <name>Mg(2+)</name>
        <dbReference type="ChEBI" id="CHEBI:18420"/>
    </cofactor>
    <text evidence="6">Binds 2 magnesium ions per subunit.</text>
</comment>
<keyword evidence="4 6" id="KW-0235">DNA replication</keyword>
<feature type="site" description="Substrate discrimination" evidence="6">
    <location>
        <position position="26"/>
    </location>
</feature>
<dbReference type="Gene3D" id="1.10.150.20">
    <property type="entry name" value="5' to 3' exonuclease, C-terminal subdomain"/>
    <property type="match status" value="1"/>
</dbReference>
<keyword evidence="6" id="KW-0460">Magnesium</keyword>
<proteinExistence type="inferred from homology"/>
<dbReference type="HAMAP" id="MF_01113">
    <property type="entry name" value="DNApol_IV"/>
    <property type="match status" value="1"/>
</dbReference>
<keyword evidence="6" id="KW-0479">Metal-binding</keyword>
<evidence type="ECO:0000256" key="2">
    <source>
        <dbReference type="ARBA" id="ARBA00022457"/>
    </source>
</evidence>
<dbReference type="Gene3D" id="3.30.70.270">
    <property type="match status" value="1"/>
</dbReference>
<dbReference type="Gene3D" id="3.40.1170.60">
    <property type="match status" value="1"/>
</dbReference>
<dbReference type="GO" id="GO:0003887">
    <property type="term" value="F:DNA-directed DNA polymerase activity"/>
    <property type="evidence" value="ECO:0007669"/>
    <property type="project" value="UniProtKB-EC"/>
</dbReference>
<name>A0ABT3E2X7_9LACO</name>
<dbReference type="SUPFAM" id="SSF100879">
    <property type="entry name" value="Lesion bypass DNA polymerase (Y-family), little finger domain"/>
    <property type="match status" value="1"/>
</dbReference>
<keyword evidence="6 8" id="KW-0808">Transferase</keyword>
<dbReference type="Proteomes" id="UP001526225">
    <property type="component" value="Unassembled WGS sequence"/>
</dbReference>
<dbReference type="InterPro" id="IPR050116">
    <property type="entry name" value="DNA_polymerase-Y"/>
</dbReference>
<evidence type="ECO:0000256" key="1">
    <source>
        <dbReference type="ARBA" id="ARBA00010945"/>
    </source>
</evidence>
<feature type="binding site" evidence="6">
    <location>
        <position position="21"/>
    </location>
    <ligand>
        <name>Mg(2+)</name>
        <dbReference type="ChEBI" id="CHEBI:18420"/>
    </ligand>
</feature>
<reference evidence="8 9" key="1">
    <citation type="submission" date="2022-10" db="EMBL/GenBank/DDBJ databases">
        <title>Weissella fermenti sp. nov., isolated from fermented cabbage.</title>
        <authorList>
            <person name="Lee J.K."/>
            <person name="Baek J.H."/>
            <person name="Choi D.G."/>
            <person name="Kim J.M."/>
            <person name="Jeon C.O."/>
        </authorList>
    </citation>
    <scope>NUCLEOTIDE SEQUENCE [LARGE SCALE GENOMIC DNA]</scope>
    <source>
        <strain evidence="8 9">KACC 18534</strain>
    </source>
</reference>
<keyword evidence="5 6" id="KW-0239">DNA-directed DNA polymerase</keyword>